<accession>A0A7S1WUP2</accession>
<keyword evidence="8" id="KW-0966">Cell projection</keyword>
<evidence type="ECO:0000256" key="4">
    <source>
        <dbReference type="ARBA" id="ARBA00021815"/>
    </source>
</evidence>
<protein>
    <recommendedName>
        <fullName evidence="4">Cilia- and flagella-associated protein 36</fullName>
    </recommendedName>
    <alternativeName>
        <fullName evidence="9">Coiled-coil domain-containing protein 104</fullName>
    </alternativeName>
</protein>
<evidence type="ECO:0000256" key="5">
    <source>
        <dbReference type="ARBA" id="ARBA00022490"/>
    </source>
</evidence>
<dbReference type="InterPro" id="IPR042541">
    <property type="entry name" value="BART_sf"/>
</dbReference>
<reference evidence="11" key="1">
    <citation type="submission" date="2021-01" db="EMBL/GenBank/DDBJ databases">
        <authorList>
            <person name="Corre E."/>
            <person name="Pelletier E."/>
            <person name="Niang G."/>
            <person name="Scheremetjew M."/>
            <person name="Finn R."/>
            <person name="Kale V."/>
            <person name="Holt S."/>
            <person name="Cochrane G."/>
            <person name="Meng A."/>
            <person name="Brown T."/>
            <person name="Cohen L."/>
        </authorList>
    </citation>
    <scope>NUCLEOTIDE SEQUENCE</scope>
    <source>
        <strain evidence="11">OF101</strain>
    </source>
</reference>
<evidence type="ECO:0000259" key="10">
    <source>
        <dbReference type="Pfam" id="PF11527"/>
    </source>
</evidence>
<dbReference type="GO" id="GO:0097546">
    <property type="term" value="C:ciliary base"/>
    <property type="evidence" value="ECO:0007669"/>
    <property type="project" value="TreeGrafter"/>
</dbReference>
<keyword evidence="5" id="KW-0963">Cytoplasm</keyword>
<dbReference type="EMBL" id="HBGE01108755">
    <property type="protein sequence ID" value="CAD9188059.1"/>
    <property type="molecule type" value="Transcribed_RNA"/>
</dbReference>
<evidence type="ECO:0000256" key="3">
    <source>
        <dbReference type="ARBA" id="ARBA00007460"/>
    </source>
</evidence>
<dbReference type="InterPro" id="IPR023379">
    <property type="entry name" value="BART_dom"/>
</dbReference>
<evidence type="ECO:0000256" key="6">
    <source>
        <dbReference type="ARBA" id="ARBA00023054"/>
    </source>
</evidence>
<sequence length="124" mass="13932">MADSASGIADEKLLSLVDRLTDDRFLKFLEGFIEENAQYFVTEGDEQRHYYQEIHTKYQRFFESRAEAWLREQGESPEGLLSAAVEGGLARDVAEELLAVSDYGAFVAMMQSRRAALASEAKGD</sequence>
<comment type="similarity">
    <text evidence="3">Belongs to the CFAP36 family.</text>
</comment>
<name>A0A7S1WUP2_ALECA</name>
<dbReference type="PANTHER" id="PTHR21532">
    <property type="entry name" value="PHOSPHODIESTERASE HL"/>
    <property type="match status" value="1"/>
</dbReference>
<evidence type="ECO:0000256" key="1">
    <source>
        <dbReference type="ARBA" id="ARBA00004138"/>
    </source>
</evidence>
<keyword evidence="7" id="KW-0969">Cilium</keyword>
<proteinExistence type="inferred from homology"/>
<evidence type="ECO:0000256" key="9">
    <source>
        <dbReference type="ARBA" id="ARBA00031593"/>
    </source>
</evidence>
<organism evidence="11">
    <name type="scientific">Alexandrium catenella</name>
    <name type="common">Red tide dinoflagellate</name>
    <name type="synonym">Gonyaulax catenella</name>
    <dbReference type="NCBI Taxonomy" id="2925"/>
    <lineage>
        <taxon>Eukaryota</taxon>
        <taxon>Sar</taxon>
        <taxon>Alveolata</taxon>
        <taxon>Dinophyceae</taxon>
        <taxon>Gonyaulacales</taxon>
        <taxon>Pyrocystaceae</taxon>
        <taxon>Alexandrium</taxon>
    </lineage>
</organism>
<keyword evidence="6" id="KW-0175">Coiled coil</keyword>
<dbReference type="Pfam" id="PF11527">
    <property type="entry name" value="ARL2_Bind_BART"/>
    <property type="match status" value="1"/>
</dbReference>
<evidence type="ECO:0000256" key="8">
    <source>
        <dbReference type="ARBA" id="ARBA00023273"/>
    </source>
</evidence>
<dbReference type="GO" id="GO:0005930">
    <property type="term" value="C:axoneme"/>
    <property type="evidence" value="ECO:0007669"/>
    <property type="project" value="TreeGrafter"/>
</dbReference>
<dbReference type="AlphaFoldDB" id="A0A7S1WUP2"/>
<feature type="domain" description="BART" evidence="10">
    <location>
        <begin position="15"/>
        <end position="117"/>
    </location>
</feature>
<dbReference type="InterPro" id="IPR038888">
    <property type="entry name" value="CFAP36"/>
</dbReference>
<gene>
    <name evidence="11" type="ORF">ACAT0790_LOCUS64833</name>
</gene>
<evidence type="ECO:0000256" key="7">
    <source>
        <dbReference type="ARBA" id="ARBA00023069"/>
    </source>
</evidence>
<dbReference type="PANTHER" id="PTHR21532:SF0">
    <property type="entry name" value="CILIA- AND FLAGELLA-ASSOCIATED PROTEIN 36"/>
    <property type="match status" value="1"/>
</dbReference>
<evidence type="ECO:0000256" key="2">
    <source>
        <dbReference type="ARBA" id="ARBA00004496"/>
    </source>
</evidence>
<dbReference type="Gene3D" id="1.20.1520.10">
    <property type="entry name" value="ADP-ribosylation factor-like 2-binding protein, domain"/>
    <property type="match status" value="1"/>
</dbReference>
<evidence type="ECO:0000313" key="11">
    <source>
        <dbReference type="EMBL" id="CAD9188059.1"/>
    </source>
</evidence>
<comment type="subcellular location">
    <subcellularLocation>
        <location evidence="1">Cell projection</location>
        <location evidence="1">Cilium</location>
    </subcellularLocation>
    <subcellularLocation>
        <location evidence="2">Cytoplasm</location>
    </subcellularLocation>
</comment>